<dbReference type="InterPro" id="IPR003887">
    <property type="entry name" value="LEM_dom"/>
</dbReference>
<name>A0ABP0GD73_CLALP</name>
<feature type="compositionally biased region" description="Low complexity" evidence="7">
    <location>
        <begin position="59"/>
        <end position="71"/>
    </location>
</feature>
<keyword evidence="2" id="KW-0597">Phosphoprotein</keyword>
<dbReference type="Proteomes" id="UP001642483">
    <property type="component" value="Unassembled WGS sequence"/>
</dbReference>
<dbReference type="Gene3D" id="1.10.10.1180">
    <property type="entry name" value="MAN1, winged-helix domain"/>
    <property type="match status" value="1"/>
</dbReference>
<dbReference type="Gene3D" id="1.10.720.40">
    <property type="match status" value="1"/>
</dbReference>
<sequence>MKENALTDADLRRELKMLGQNVGPITSSTRAIYLKKLAKLKEQSKERDKTMSANNDFQRNGNRSGNSSSNSHSMKQTTVTRHTFGFSSDESDNNDDLMKLKRTSSRGRGKQVKQKPTTGTTEKPAHPRVRGLSGRSAQVKRTPNTSPLHITNGYSDDSDEEKLSSSGSWIEVTSVDTSTGTSPHSASKSGTQKMLSRRSLRKQSTCGNVSTAFNFSPGAPGQSSAFNFSTPGSMDNSTAADAIFANSPQNTTSSRNFMLGHGEPANGGSEILRRRVLKRPFTQATISDEETMADEHILQNNAEIKTEQCRQPSKGNIFVRFFSYIRSTRQAENFQVPDSNNSFAPSEQPTSSSWSLHCSMLLPICTIIFFIVLGLLYVTMRSDDAMARRALEYTTEEREANKTMFVVNSIYEVLAKAAGDRVCNYTNAPSILSVDEVKLSVKHDEGYWQKALKMIHEHPEWKLLLYKNEDGMLVEKDDGLYNVQYMESEQPMLPTLCRFYRAVEKVIFRVGIILSGGLCVWLLILCRQYQTRKQEEEKQMMYTLVEKILDVLKNHYESSRNDDEIEPYLPIIHARDTIIPPQERSKKAHAWEKAVQFLSASESRIRVETQRMAGEDFRVWRWIQVISPDRRHQAPGRVWQGEAFDTSRSINTVTVSPTPCLKIRNMFDPESEKDEDWHIQVQDSILEKCADNNEILSIVVEKSSKEGVVYVKCGSCAAAGCAFRALHGSWFDGRLVTVKFIKLQRYHTRYPDTVNCTTPMKPSSKKPVSTFSPPPPVPAAFTTSTPLRS</sequence>
<keyword evidence="4 8" id="KW-1133">Transmembrane helix</keyword>
<evidence type="ECO:0000256" key="3">
    <source>
        <dbReference type="ARBA" id="ARBA00022692"/>
    </source>
</evidence>
<keyword evidence="11" id="KW-1185">Reference proteome</keyword>
<evidence type="ECO:0000256" key="4">
    <source>
        <dbReference type="ARBA" id="ARBA00022989"/>
    </source>
</evidence>
<comment type="caution">
    <text evidence="10">The sequence shown here is derived from an EMBL/GenBank/DDBJ whole genome shotgun (WGS) entry which is preliminary data.</text>
</comment>
<evidence type="ECO:0000313" key="11">
    <source>
        <dbReference type="Proteomes" id="UP001642483"/>
    </source>
</evidence>
<gene>
    <name evidence="10" type="ORF">CVLEPA_LOCUS21341</name>
</gene>
<feature type="region of interest" description="Disordered" evidence="7">
    <location>
        <begin position="42"/>
        <end position="205"/>
    </location>
</feature>
<dbReference type="EMBL" id="CAWYQH010000108">
    <property type="protein sequence ID" value="CAK8689322.1"/>
    <property type="molecule type" value="Genomic_DNA"/>
</dbReference>
<feature type="region of interest" description="Disordered" evidence="7">
    <location>
        <begin position="757"/>
        <end position="789"/>
    </location>
</feature>
<dbReference type="InterPro" id="IPR011015">
    <property type="entry name" value="LEM/LEM-like_dom_sf"/>
</dbReference>
<dbReference type="InterPro" id="IPR035979">
    <property type="entry name" value="RBD_domain_sf"/>
</dbReference>
<proteinExistence type="predicted"/>
<feature type="compositionally biased region" description="Polar residues" evidence="7">
    <location>
        <begin position="135"/>
        <end position="154"/>
    </location>
</feature>
<accession>A0ABP0GD73</accession>
<protein>
    <recommendedName>
        <fullName evidence="9">LEM domain-containing protein</fullName>
    </recommendedName>
</protein>
<organism evidence="10 11">
    <name type="scientific">Clavelina lepadiformis</name>
    <name type="common">Light-bulb sea squirt</name>
    <name type="synonym">Ascidia lepadiformis</name>
    <dbReference type="NCBI Taxonomy" id="159417"/>
    <lineage>
        <taxon>Eukaryota</taxon>
        <taxon>Metazoa</taxon>
        <taxon>Chordata</taxon>
        <taxon>Tunicata</taxon>
        <taxon>Ascidiacea</taxon>
        <taxon>Aplousobranchia</taxon>
        <taxon>Clavelinidae</taxon>
        <taxon>Clavelina</taxon>
    </lineage>
</organism>
<evidence type="ECO:0000313" key="10">
    <source>
        <dbReference type="EMBL" id="CAK8689322.1"/>
    </source>
</evidence>
<feature type="compositionally biased region" description="Low complexity" evidence="7">
    <location>
        <begin position="779"/>
        <end position="789"/>
    </location>
</feature>
<dbReference type="SUPFAM" id="SSF54928">
    <property type="entry name" value="RNA-binding domain, RBD"/>
    <property type="match status" value="1"/>
</dbReference>
<evidence type="ECO:0000256" key="8">
    <source>
        <dbReference type="SAM" id="Phobius"/>
    </source>
</evidence>
<keyword evidence="5 8" id="KW-0472">Membrane</keyword>
<dbReference type="InterPro" id="IPR041885">
    <property type="entry name" value="MAN1_winged_helix_dom"/>
</dbReference>
<dbReference type="SMART" id="SM00540">
    <property type="entry name" value="LEM"/>
    <property type="match status" value="1"/>
</dbReference>
<comment type="subcellular location">
    <subcellularLocation>
        <location evidence="1">Nucleus inner membrane</location>
        <topology evidence="1">Multi-pass membrane protein</topology>
    </subcellularLocation>
</comment>
<feature type="transmembrane region" description="Helical" evidence="8">
    <location>
        <begin position="506"/>
        <end position="524"/>
    </location>
</feature>
<evidence type="ECO:0000256" key="5">
    <source>
        <dbReference type="ARBA" id="ARBA00023136"/>
    </source>
</evidence>
<feature type="transmembrane region" description="Helical" evidence="8">
    <location>
        <begin position="360"/>
        <end position="379"/>
    </location>
</feature>
<dbReference type="InterPro" id="IPR012677">
    <property type="entry name" value="Nucleotide-bd_a/b_plait_sf"/>
</dbReference>
<evidence type="ECO:0000256" key="2">
    <source>
        <dbReference type="ARBA" id="ARBA00022553"/>
    </source>
</evidence>
<dbReference type="PROSITE" id="PS50954">
    <property type="entry name" value="LEM"/>
    <property type="match status" value="1"/>
</dbReference>
<feature type="compositionally biased region" description="Polar residues" evidence="7">
    <location>
        <begin position="72"/>
        <end position="88"/>
    </location>
</feature>
<evidence type="ECO:0000259" key="9">
    <source>
        <dbReference type="PROSITE" id="PS50954"/>
    </source>
</evidence>
<dbReference type="InterPro" id="IPR052277">
    <property type="entry name" value="INM_ESCRT-Associated"/>
</dbReference>
<dbReference type="InterPro" id="IPR034394">
    <property type="entry name" value="Man1_RRM"/>
</dbReference>
<dbReference type="PANTHER" id="PTHR13428:SF12">
    <property type="entry name" value="INNER NUCLEAR MEMBRANE PROTEIN MAN1"/>
    <property type="match status" value="1"/>
</dbReference>
<reference evidence="10 11" key="1">
    <citation type="submission" date="2024-02" db="EMBL/GenBank/DDBJ databases">
        <authorList>
            <person name="Daric V."/>
            <person name="Darras S."/>
        </authorList>
    </citation>
    <scope>NUCLEOTIDE SEQUENCE [LARGE SCALE GENOMIC DNA]</scope>
</reference>
<dbReference type="InterPro" id="IPR018996">
    <property type="entry name" value="Man1/Src1-like_C"/>
</dbReference>
<dbReference type="Pfam" id="PF09402">
    <property type="entry name" value="MSC"/>
    <property type="match status" value="1"/>
</dbReference>
<feature type="domain" description="LEM" evidence="9">
    <location>
        <begin position="1"/>
        <end position="44"/>
    </location>
</feature>
<evidence type="ECO:0000256" key="7">
    <source>
        <dbReference type="SAM" id="MobiDB-lite"/>
    </source>
</evidence>
<feature type="compositionally biased region" description="Polar residues" evidence="7">
    <location>
        <begin position="174"/>
        <end position="194"/>
    </location>
</feature>
<keyword evidence="3 8" id="KW-0812">Transmembrane</keyword>
<keyword evidence="6" id="KW-0539">Nucleus</keyword>
<dbReference type="PANTHER" id="PTHR13428">
    <property type="entry name" value="INNER NUCLEAR MEMBRANE PROTEIN MAN1 LEM DOMAIN CONTAINING PROTEIN"/>
    <property type="match status" value="1"/>
</dbReference>
<feature type="compositionally biased region" description="Basic residues" evidence="7">
    <location>
        <begin position="100"/>
        <end position="113"/>
    </location>
</feature>
<dbReference type="SUPFAM" id="SSF63451">
    <property type="entry name" value="LEM domain"/>
    <property type="match status" value="1"/>
</dbReference>
<evidence type="ECO:0000256" key="6">
    <source>
        <dbReference type="ARBA" id="ARBA00023242"/>
    </source>
</evidence>
<dbReference type="CDD" id="cd12934">
    <property type="entry name" value="LEM"/>
    <property type="match status" value="1"/>
</dbReference>
<dbReference type="Gene3D" id="3.30.70.330">
    <property type="match status" value="1"/>
</dbReference>
<dbReference type="Pfam" id="PF03020">
    <property type="entry name" value="LEM"/>
    <property type="match status" value="1"/>
</dbReference>
<evidence type="ECO:0000256" key="1">
    <source>
        <dbReference type="ARBA" id="ARBA00004473"/>
    </source>
</evidence>
<dbReference type="CDD" id="cd12286">
    <property type="entry name" value="RRM_Man1"/>
    <property type="match status" value="1"/>
</dbReference>